<dbReference type="SUPFAM" id="SSF55120">
    <property type="entry name" value="Pseudouridine synthase"/>
    <property type="match status" value="1"/>
</dbReference>
<name>A0A1F5Z867_9BACT</name>
<reference evidence="3 4" key="1">
    <citation type="journal article" date="2016" name="Nat. Commun.">
        <title>Thousands of microbial genomes shed light on interconnected biogeochemical processes in an aquifer system.</title>
        <authorList>
            <person name="Anantharaman K."/>
            <person name="Brown C.T."/>
            <person name="Hug L.A."/>
            <person name="Sharon I."/>
            <person name="Castelle C.J."/>
            <person name="Probst A.J."/>
            <person name="Thomas B.C."/>
            <person name="Singh A."/>
            <person name="Wilkins M.J."/>
            <person name="Karaoz U."/>
            <person name="Brodie E.L."/>
            <person name="Williams K.H."/>
            <person name="Hubbard S.S."/>
            <person name="Banfield J.F."/>
        </authorList>
    </citation>
    <scope>NUCLEOTIDE SEQUENCE [LARGE SCALE GENOMIC DNA]</scope>
</reference>
<dbReference type="GO" id="GO:0000455">
    <property type="term" value="P:enzyme-directed rRNA pseudouridine synthesis"/>
    <property type="evidence" value="ECO:0007669"/>
    <property type="project" value="TreeGrafter"/>
</dbReference>
<dbReference type="InterPro" id="IPR006145">
    <property type="entry name" value="PsdUridine_synth_RsuA/RluA"/>
</dbReference>
<dbReference type="STRING" id="1798373.A2154_01985"/>
<dbReference type="Proteomes" id="UP000176854">
    <property type="component" value="Unassembled WGS sequence"/>
</dbReference>
<dbReference type="GO" id="GO:0009982">
    <property type="term" value="F:pseudouridine synthase activity"/>
    <property type="evidence" value="ECO:0007669"/>
    <property type="project" value="InterPro"/>
</dbReference>
<dbReference type="PANTHER" id="PTHR21600:SF87">
    <property type="entry name" value="RNA PSEUDOURIDYLATE SYNTHASE DOMAIN-CONTAINING PROTEIN 1"/>
    <property type="match status" value="1"/>
</dbReference>
<dbReference type="AlphaFoldDB" id="A0A1F5Z867"/>
<dbReference type="CDD" id="cd02869">
    <property type="entry name" value="PseudoU_synth_RluA_like"/>
    <property type="match status" value="1"/>
</dbReference>
<comment type="caution">
    <text evidence="3">The sequence shown here is derived from an EMBL/GenBank/DDBJ whole genome shotgun (WGS) entry which is preliminary data.</text>
</comment>
<organism evidence="3 4">
    <name type="scientific">Candidatus Gottesmanbacteria bacterium RBG_16_43_7</name>
    <dbReference type="NCBI Taxonomy" id="1798373"/>
    <lineage>
        <taxon>Bacteria</taxon>
        <taxon>Candidatus Gottesmaniibacteriota</taxon>
    </lineage>
</organism>
<proteinExistence type="inferred from homology"/>
<feature type="domain" description="Pseudouridine synthase RsuA/RluA-like" evidence="2">
    <location>
        <begin position="2"/>
        <end position="116"/>
    </location>
</feature>
<dbReference type="EMBL" id="MFJC01000059">
    <property type="protein sequence ID" value="OGG08626.1"/>
    <property type="molecule type" value="Genomic_DNA"/>
</dbReference>
<evidence type="ECO:0000259" key="2">
    <source>
        <dbReference type="Pfam" id="PF00849"/>
    </source>
</evidence>
<dbReference type="Pfam" id="PF00849">
    <property type="entry name" value="PseudoU_synth_2"/>
    <property type="match status" value="1"/>
</dbReference>
<dbReference type="Gene3D" id="3.30.2350.10">
    <property type="entry name" value="Pseudouridine synthase"/>
    <property type="match status" value="1"/>
</dbReference>
<dbReference type="GO" id="GO:0003723">
    <property type="term" value="F:RNA binding"/>
    <property type="evidence" value="ECO:0007669"/>
    <property type="project" value="InterPro"/>
</dbReference>
<gene>
    <name evidence="3" type="ORF">A2154_01985</name>
</gene>
<evidence type="ECO:0000256" key="1">
    <source>
        <dbReference type="ARBA" id="ARBA00010876"/>
    </source>
</evidence>
<dbReference type="InterPro" id="IPR020103">
    <property type="entry name" value="PsdUridine_synth_cat_dom_sf"/>
</dbReference>
<dbReference type="PANTHER" id="PTHR21600">
    <property type="entry name" value="MITOCHONDRIAL RNA PSEUDOURIDINE SYNTHASE"/>
    <property type="match status" value="1"/>
</dbReference>
<protein>
    <recommendedName>
        <fullName evidence="2">Pseudouridine synthase RsuA/RluA-like domain-containing protein</fullName>
    </recommendedName>
</protein>
<accession>A0A1F5Z867</accession>
<sequence length="185" mass="21349">MHRLDKDTSGCLLIAKSPPVMFELQSLFKLKKTQKTYIALVHGYLKPSEGSIDAPIDRLPWNRLRFGIMPQGKPAVTLYRVISYWNRIQGKLSQPFSLVNVFPQTGRTHQIRVHFQYLHHPLAADKIYAGRIISRDDQTWIPRIMLHAQKLAFTHPRSGRLIEIESPLPQDFKSVLGQMQEVILN</sequence>
<evidence type="ECO:0000313" key="3">
    <source>
        <dbReference type="EMBL" id="OGG08626.1"/>
    </source>
</evidence>
<evidence type="ECO:0000313" key="4">
    <source>
        <dbReference type="Proteomes" id="UP000176854"/>
    </source>
</evidence>
<dbReference type="InterPro" id="IPR050188">
    <property type="entry name" value="RluA_PseudoU_synthase"/>
</dbReference>
<dbReference type="GO" id="GO:0140098">
    <property type="term" value="F:catalytic activity, acting on RNA"/>
    <property type="evidence" value="ECO:0007669"/>
    <property type="project" value="UniProtKB-ARBA"/>
</dbReference>
<comment type="similarity">
    <text evidence="1">Belongs to the pseudouridine synthase RluA family.</text>
</comment>